<feature type="transmembrane region" description="Helical" evidence="1">
    <location>
        <begin position="198"/>
        <end position="222"/>
    </location>
</feature>
<evidence type="ECO:0000256" key="1">
    <source>
        <dbReference type="SAM" id="Phobius"/>
    </source>
</evidence>
<sequence>MVDIDSDNPWEATEQQESQIIETKPEPVEMETGLDLISDILPSGEFKQFVKWTQSYRIGQDDPFFGNVLATRVAFQSAAACGHAAAAIQEELKDLPSTIQNAVILGAGDIKGEVKQAFNDNVETLKTAIAGGIKGGAKISIDALNLVNGKFIAAIEEFDSKVDKAIIQHKDQVLANWVQSGSEDLNKRIRAEVKQARVISFGILFFMVWVVFFLGFIAGVYLSHHPI</sequence>
<keyword evidence="1" id="KW-0472">Membrane</keyword>
<dbReference type="RefSeq" id="WP_163097267.1">
    <property type="nucleotide sequence ID" value="NZ_CP127523.1"/>
</dbReference>
<evidence type="ECO:0000313" key="2">
    <source>
        <dbReference type="EMBL" id="NDU42079.1"/>
    </source>
</evidence>
<accession>A0A845U7E8</accession>
<keyword evidence="1" id="KW-1133">Transmembrane helix</keyword>
<protein>
    <submittedName>
        <fullName evidence="2">Uncharacterized protein</fullName>
    </submittedName>
</protein>
<keyword evidence="1" id="KW-0812">Transmembrane</keyword>
<gene>
    <name evidence="2" type="ORF">GL267_05285</name>
</gene>
<organism evidence="2">
    <name type="scientific">Acidithiobacillus ferrianus</name>
    <dbReference type="NCBI Taxonomy" id="2678518"/>
    <lineage>
        <taxon>Bacteria</taxon>
        <taxon>Pseudomonadati</taxon>
        <taxon>Pseudomonadota</taxon>
        <taxon>Acidithiobacillia</taxon>
        <taxon>Acidithiobacillales</taxon>
        <taxon>Acidithiobacillaceae</taxon>
        <taxon>Acidithiobacillus</taxon>
    </lineage>
</organism>
<reference evidence="2" key="1">
    <citation type="submission" date="2019-11" db="EMBL/GenBank/DDBJ databases">
        <title>Acidithiobacillus ferrianus sp. nov.: a facultatively anaerobic and extremely acidophilic chemolithoautotroph.</title>
        <authorList>
            <person name="Norris P.R."/>
            <person name="Falagan C."/>
            <person name="Moya-Beltran A."/>
            <person name="Castro M."/>
            <person name="Quatrini R."/>
            <person name="Johnson D.B."/>
        </authorList>
    </citation>
    <scope>NUCLEOTIDE SEQUENCE [LARGE SCALE GENOMIC DNA]</scope>
    <source>
        <strain evidence="2">MG</strain>
    </source>
</reference>
<name>A0A845U7E8_9PROT</name>
<proteinExistence type="predicted"/>
<dbReference type="AlphaFoldDB" id="A0A845U7E8"/>
<dbReference type="EMBL" id="WNJL01000023">
    <property type="protein sequence ID" value="NDU42079.1"/>
    <property type="molecule type" value="Genomic_DNA"/>
</dbReference>
<comment type="caution">
    <text evidence="2">The sequence shown here is derived from an EMBL/GenBank/DDBJ whole genome shotgun (WGS) entry which is preliminary data.</text>
</comment>